<dbReference type="GeneID" id="55811378"/>
<organism evidence="1 2">
    <name type="scientific">Acinetobacter phage AbTZA1</name>
    <dbReference type="NCBI Taxonomy" id="2500827"/>
    <lineage>
        <taxon>Viruses</taxon>
        <taxon>Duplodnaviria</taxon>
        <taxon>Heunggongvirae</taxon>
        <taxon>Uroviricota</taxon>
        <taxon>Caudoviricetes</taxon>
        <taxon>Pantevenvirales</taxon>
        <taxon>Straboviridae</taxon>
        <taxon>Twarogvirinae</taxon>
        <taxon>Hadassahvirus</taxon>
        <taxon>Hadassahvirus azbtza1</taxon>
    </lineage>
</organism>
<evidence type="ECO:0000313" key="1">
    <source>
        <dbReference type="EMBL" id="AZU98660.1"/>
    </source>
</evidence>
<dbReference type="InterPro" id="IPR036412">
    <property type="entry name" value="HAD-like_sf"/>
</dbReference>
<dbReference type="SUPFAM" id="SSF56784">
    <property type="entry name" value="HAD-like"/>
    <property type="match status" value="1"/>
</dbReference>
<dbReference type="EMBL" id="MK278860">
    <property type="protein sequence ID" value="AZU98660.1"/>
    <property type="molecule type" value="Genomic_DNA"/>
</dbReference>
<dbReference type="InterPro" id="IPR023214">
    <property type="entry name" value="HAD_sf"/>
</dbReference>
<protein>
    <recommendedName>
        <fullName evidence="3">Polynucleotide kinase</fullName>
    </recommendedName>
</protein>
<dbReference type="Gene3D" id="3.40.50.1000">
    <property type="entry name" value="HAD superfamily/HAD-like"/>
    <property type="match status" value="1"/>
</dbReference>
<dbReference type="KEGG" id="vg:55811378"/>
<sequence>MIRPKQFCFDVDNTITLWDDSRDYENFKPDLEMVSMINELYDQGHHITLFTARGMTSVGSDAISRAIVPALVKNLEKIKLKYHQLLTHKPVYDWIIDDKALNPKEFKDAFRNNELLSKQPYVPEVN</sequence>
<accession>A0A3T0IGW7</accession>
<evidence type="ECO:0008006" key="3">
    <source>
        <dbReference type="Google" id="ProtNLM"/>
    </source>
</evidence>
<dbReference type="Proteomes" id="UP000287416">
    <property type="component" value="Segment"/>
</dbReference>
<name>A0A3T0IGW7_9CAUD</name>
<reference evidence="1 2" key="1">
    <citation type="submission" date="2018-12" db="EMBL/GenBank/DDBJ databases">
        <title>Successful treatment of antibiotic resistant microbial bone infection with bacteriophages.</title>
        <authorList>
            <person name="Nir-Paz R."/>
            <person name="Gelman D."/>
            <person name="Khouri A."/>
            <person name="Sisson B.M."/>
            <person name="Fackler J."/>
            <person name="Oren S.A."/>
            <person name="Khalifa L."/>
            <person name="Rimon A."/>
            <person name="Glazer S.C."/>
            <person name="Moses A.E."/>
            <person name="Yoram W."/>
            <person name="Schooley R.T."/>
            <person name="Hazan R."/>
        </authorList>
    </citation>
    <scope>NUCLEOTIDE SEQUENCE [LARGE SCALE GENOMIC DNA]</scope>
</reference>
<evidence type="ECO:0000313" key="2">
    <source>
        <dbReference type="Proteomes" id="UP000287416"/>
    </source>
</evidence>
<keyword evidence="2" id="KW-1185">Reference proteome</keyword>
<proteinExistence type="predicted"/>
<dbReference type="RefSeq" id="YP_009882082.1">
    <property type="nucleotide sequence ID" value="NC_049445.1"/>
</dbReference>